<keyword evidence="1" id="KW-0677">Repeat</keyword>
<dbReference type="PANTHER" id="PTHR45641:SF19">
    <property type="entry name" value="NEPHROCYSTIN-3"/>
    <property type="match status" value="1"/>
</dbReference>
<evidence type="ECO:0000256" key="1">
    <source>
        <dbReference type="ARBA" id="ARBA00022737"/>
    </source>
</evidence>
<proteinExistence type="predicted"/>
<dbReference type="Proteomes" id="UP001138997">
    <property type="component" value="Unassembled WGS sequence"/>
</dbReference>
<evidence type="ECO:0000256" key="3">
    <source>
        <dbReference type="PROSITE-ProRule" id="PRU00339"/>
    </source>
</evidence>
<evidence type="ECO:0000256" key="2">
    <source>
        <dbReference type="ARBA" id="ARBA00022803"/>
    </source>
</evidence>
<dbReference type="RefSeq" id="WP_231445158.1">
    <property type="nucleotide sequence ID" value="NZ_JAJOMB010000012.1"/>
</dbReference>
<feature type="domain" description="DUF4062" evidence="4">
    <location>
        <begin position="2"/>
        <end position="92"/>
    </location>
</feature>
<dbReference type="Pfam" id="PF13271">
    <property type="entry name" value="DUF4062"/>
    <property type="match status" value="1"/>
</dbReference>
<dbReference type="SMART" id="SM00028">
    <property type="entry name" value="TPR"/>
    <property type="match status" value="6"/>
</dbReference>
<organism evidence="5 6">
    <name type="scientific">Kineosporia babensis</name>
    <dbReference type="NCBI Taxonomy" id="499548"/>
    <lineage>
        <taxon>Bacteria</taxon>
        <taxon>Bacillati</taxon>
        <taxon>Actinomycetota</taxon>
        <taxon>Actinomycetes</taxon>
        <taxon>Kineosporiales</taxon>
        <taxon>Kineosporiaceae</taxon>
        <taxon>Kineosporia</taxon>
    </lineage>
</organism>
<evidence type="ECO:0000313" key="6">
    <source>
        <dbReference type="Proteomes" id="UP001138997"/>
    </source>
</evidence>
<protein>
    <submittedName>
        <fullName evidence="5">Tetratricopeptide repeat protein</fullName>
    </submittedName>
</protein>
<dbReference type="SUPFAM" id="SSF48452">
    <property type="entry name" value="TPR-like"/>
    <property type="match status" value="2"/>
</dbReference>
<evidence type="ECO:0000259" key="4">
    <source>
        <dbReference type="Pfam" id="PF13271"/>
    </source>
</evidence>
<sequence>MVFLASPGGLADEREACRRLITEYNERDSLQSRSSFFLHAWEDAPGGVGRPQELINAKLDECDFTLLLMGDWWGSPPDNEGAHTSGTEEEFYRSLELLAKEDAPMRDIFVAFKAIPPAQLRDPGPSLQTVLAFRQRLEASKQIMYETFDSLENLEHRVRRRLVEWAKPLETKIAKKVTLPGPDTAGSGTGASKEDYLRSAREEARAKLLTQADTSYALATREGDPDALLEYAKFMRRTGRFEQALDLNQQVISSSTTASLQTPAETAARVSALANNGVIRRKQGKFADSLFALTEAVATSKQGHLEKSDEYCYALDNLGYTLLQLNRPDEALQAFQESYEVREAHGDSDKKAQSAVNLGRQLLMHSKFAEALSHFEESDQLLLNSQDHHLRANAKAGLAESLIELGRDEEAMPAVREALELNERLQSIDGLSIAHGLMGRLALNAEAWDTAEFHLTQASDLSERLDNPHGKGVLLAFLGILKLKQGKTEQAATAALAAEEIHAKFPNQSLRRKIDNLNRLFR</sequence>
<dbReference type="InterPro" id="IPR019734">
    <property type="entry name" value="TPR_rpt"/>
</dbReference>
<dbReference type="Gene3D" id="1.25.40.10">
    <property type="entry name" value="Tetratricopeptide repeat domain"/>
    <property type="match status" value="2"/>
</dbReference>
<keyword evidence="6" id="KW-1185">Reference proteome</keyword>
<gene>
    <name evidence="5" type="ORF">LR394_21845</name>
</gene>
<comment type="caution">
    <text evidence="5">The sequence shown here is derived from an EMBL/GenBank/DDBJ whole genome shotgun (WGS) entry which is preliminary data.</text>
</comment>
<dbReference type="InterPro" id="IPR011990">
    <property type="entry name" value="TPR-like_helical_dom_sf"/>
</dbReference>
<reference evidence="5" key="1">
    <citation type="submission" date="2021-11" db="EMBL/GenBank/DDBJ databases">
        <title>Streptomyces corallinus and Kineosporia corallina sp. nov., two new coral-derived marine actinobacteria.</title>
        <authorList>
            <person name="Buangrab K."/>
            <person name="Sutthacheep M."/>
            <person name="Yeemin T."/>
            <person name="Harunari E."/>
            <person name="Igarashi Y."/>
            <person name="Sripreechasak P."/>
            <person name="Kanchanasin P."/>
            <person name="Tanasupawat S."/>
            <person name="Phongsopitanun W."/>
        </authorList>
    </citation>
    <scope>NUCLEOTIDE SEQUENCE</scope>
    <source>
        <strain evidence="5">JCM 31032</strain>
    </source>
</reference>
<accession>A0A9X1SVD3</accession>
<name>A0A9X1SVD3_9ACTN</name>
<feature type="repeat" description="TPR" evidence="3">
    <location>
        <begin position="312"/>
        <end position="345"/>
    </location>
</feature>
<dbReference type="Pfam" id="PF13424">
    <property type="entry name" value="TPR_12"/>
    <property type="match status" value="1"/>
</dbReference>
<dbReference type="PANTHER" id="PTHR45641">
    <property type="entry name" value="TETRATRICOPEPTIDE REPEAT PROTEIN (AFU_ORTHOLOGUE AFUA_6G03870)"/>
    <property type="match status" value="1"/>
</dbReference>
<evidence type="ECO:0000313" key="5">
    <source>
        <dbReference type="EMBL" id="MCD5313556.1"/>
    </source>
</evidence>
<keyword evidence="2 3" id="KW-0802">TPR repeat</keyword>
<dbReference type="PROSITE" id="PS50005">
    <property type="entry name" value="TPR"/>
    <property type="match status" value="1"/>
</dbReference>
<dbReference type="Pfam" id="PF13181">
    <property type="entry name" value="TPR_8"/>
    <property type="match status" value="1"/>
</dbReference>
<dbReference type="EMBL" id="JAJOMB010000012">
    <property type="protein sequence ID" value="MCD5313556.1"/>
    <property type="molecule type" value="Genomic_DNA"/>
</dbReference>
<dbReference type="InterPro" id="IPR025139">
    <property type="entry name" value="DUF4062"/>
</dbReference>
<dbReference type="AlphaFoldDB" id="A0A9X1SVD3"/>